<keyword evidence="1 3" id="KW-0853">WD repeat</keyword>
<dbReference type="PROSITE" id="PS00678">
    <property type="entry name" value="WD_REPEATS_1"/>
    <property type="match status" value="1"/>
</dbReference>
<dbReference type="PROSITE" id="PS50294">
    <property type="entry name" value="WD_REPEATS_REGION"/>
    <property type="match status" value="2"/>
</dbReference>
<feature type="repeat" description="WD" evidence="3">
    <location>
        <begin position="87"/>
        <end position="120"/>
    </location>
</feature>
<feature type="repeat" description="WD" evidence="3">
    <location>
        <begin position="44"/>
        <end position="85"/>
    </location>
</feature>
<sequence length="207" mass="22822">MKGHKDRVKCVLWSLDGSQLFSASNDLTIRCWDPERAECIGEPWTGHSHYMYSLSLSPDGTKLVSASIDQTVRFWDAHSGANPIEHSLQHEDHVYTVAFSPCGEFVASGECNGKLLIWRVPWWDESKKLQLPAVLVPKDQDQGELDSLDMSIIHLYSRPCAHSNLRPQLSTSPPPIASPSSRAPVQAASATTPSIGTAHFQSFPNTA</sequence>
<evidence type="ECO:0000313" key="5">
    <source>
        <dbReference type="EMBL" id="KIK90720.1"/>
    </source>
</evidence>
<feature type="region of interest" description="Disordered" evidence="4">
    <location>
        <begin position="167"/>
        <end position="207"/>
    </location>
</feature>
<evidence type="ECO:0008006" key="7">
    <source>
        <dbReference type="Google" id="ProtNLM"/>
    </source>
</evidence>
<dbReference type="PRINTS" id="PR00320">
    <property type="entry name" value="GPROTEINBRPT"/>
</dbReference>
<dbReference type="OrthoDB" id="2679630at2759"/>
<evidence type="ECO:0000256" key="1">
    <source>
        <dbReference type="ARBA" id="ARBA00022574"/>
    </source>
</evidence>
<dbReference type="HOGENOM" id="CLU_1326771_0_0_1"/>
<name>A0A0D0E1X3_9AGAM</name>
<dbReference type="SUPFAM" id="SSF50978">
    <property type="entry name" value="WD40 repeat-like"/>
    <property type="match status" value="1"/>
</dbReference>
<dbReference type="SMART" id="SM00320">
    <property type="entry name" value="WD40"/>
    <property type="match status" value="3"/>
</dbReference>
<dbReference type="InterPro" id="IPR036322">
    <property type="entry name" value="WD40_repeat_dom_sf"/>
</dbReference>
<dbReference type="PROSITE" id="PS50082">
    <property type="entry name" value="WD_REPEATS_2"/>
    <property type="match status" value="3"/>
</dbReference>
<dbReference type="InParanoid" id="A0A0D0E1X3"/>
<dbReference type="Proteomes" id="UP000054538">
    <property type="component" value="Unassembled WGS sequence"/>
</dbReference>
<keyword evidence="2" id="KW-0677">Repeat</keyword>
<accession>A0A0D0E1X3</accession>
<dbReference type="InterPro" id="IPR019775">
    <property type="entry name" value="WD40_repeat_CS"/>
</dbReference>
<dbReference type="Pfam" id="PF00400">
    <property type="entry name" value="WD40"/>
    <property type="match status" value="3"/>
</dbReference>
<dbReference type="InterPro" id="IPR020472">
    <property type="entry name" value="WD40_PAC1"/>
</dbReference>
<evidence type="ECO:0000256" key="4">
    <source>
        <dbReference type="SAM" id="MobiDB-lite"/>
    </source>
</evidence>
<evidence type="ECO:0000313" key="6">
    <source>
        <dbReference type="Proteomes" id="UP000054538"/>
    </source>
</evidence>
<reference evidence="5 6" key="1">
    <citation type="submission" date="2014-04" db="EMBL/GenBank/DDBJ databases">
        <authorList>
            <consortium name="DOE Joint Genome Institute"/>
            <person name="Kuo A."/>
            <person name="Kohler A."/>
            <person name="Jargeat P."/>
            <person name="Nagy L.G."/>
            <person name="Floudas D."/>
            <person name="Copeland A."/>
            <person name="Barry K.W."/>
            <person name="Cichocki N."/>
            <person name="Veneault-Fourrey C."/>
            <person name="LaButti K."/>
            <person name="Lindquist E.A."/>
            <person name="Lipzen A."/>
            <person name="Lundell T."/>
            <person name="Morin E."/>
            <person name="Murat C."/>
            <person name="Sun H."/>
            <person name="Tunlid A."/>
            <person name="Henrissat B."/>
            <person name="Grigoriev I.V."/>
            <person name="Hibbett D.S."/>
            <person name="Martin F."/>
            <person name="Nordberg H.P."/>
            <person name="Cantor M.N."/>
            <person name="Hua S.X."/>
        </authorList>
    </citation>
    <scope>NUCLEOTIDE SEQUENCE [LARGE SCALE GENOMIC DNA]</scope>
    <source>
        <strain evidence="5 6">Ve08.2h10</strain>
    </source>
</reference>
<evidence type="ECO:0000256" key="2">
    <source>
        <dbReference type="ARBA" id="ARBA00022737"/>
    </source>
</evidence>
<protein>
    <recommendedName>
        <fullName evidence="7">WD40 repeat-like protein</fullName>
    </recommendedName>
</protein>
<proteinExistence type="predicted"/>
<dbReference type="InterPro" id="IPR001680">
    <property type="entry name" value="WD40_rpt"/>
</dbReference>
<dbReference type="AlphaFoldDB" id="A0A0D0E1X3"/>
<keyword evidence="6" id="KW-1185">Reference proteome</keyword>
<dbReference type="Gene3D" id="2.130.10.10">
    <property type="entry name" value="YVTN repeat-like/Quinoprotein amine dehydrogenase"/>
    <property type="match status" value="1"/>
</dbReference>
<feature type="compositionally biased region" description="Polar residues" evidence="4">
    <location>
        <begin position="188"/>
        <end position="207"/>
    </location>
</feature>
<dbReference type="STRING" id="930991.A0A0D0E1X3"/>
<dbReference type="InterPro" id="IPR015943">
    <property type="entry name" value="WD40/YVTN_repeat-like_dom_sf"/>
</dbReference>
<reference evidence="6" key="2">
    <citation type="submission" date="2015-01" db="EMBL/GenBank/DDBJ databases">
        <title>Evolutionary Origins and Diversification of the Mycorrhizal Mutualists.</title>
        <authorList>
            <consortium name="DOE Joint Genome Institute"/>
            <consortium name="Mycorrhizal Genomics Consortium"/>
            <person name="Kohler A."/>
            <person name="Kuo A."/>
            <person name="Nagy L.G."/>
            <person name="Floudas D."/>
            <person name="Copeland A."/>
            <person name="Barry K.W."/>
            <person name="Cichocki N."/>
            <person name="Veneault-Fourrey C."/>
            <person name="LaButti K."/>
            <person name="Lindquist E.A."/>
            <person name="Lipzen A."/>
            <person name="Lundell T."/>
            <person name="Morin E."/>
            <person name="Murat C."/>
            <person name="Riley R."/>
            <person name="Ohm R."/>
            <person name="Sun H."/>
            <person name="Tunlid A."/>
            <person name="Henrissat B."/>
            <person name="Grigoriev I.V."/>
            <person name="Hibbett D.S."/>
            <person name="Martin F."/>
        </authorList>
    </citation>
    <scope>NUCLEOTIDE SEQUENCE [LARGE SCALE GENOMIC DNA]</scope>
    <source>
        <strain evidence="6">Ve08.2h10</strain>
    </source>
</reference>
<dbReference type="PANTHER" id="PTHR19879">
    <property type="entry name" value="TRANSCRIPTION INITIATION FACTOR TFIID"/>
    <property type="match status" value="1"/>
</dbReference>
<gene>
    <name evidence="5" type="ORF">PAXRUDRAFT_666586</name>
</gene>
<dbReference type="EMBL" id="KN825480">
    <property type="protein sequence ID" value="KIK90720.1"/>
    <property type="molecule type" value="Genomic_DNA"/>
</dbReference>
<organism evidence="5 6">
    <name type="scientific">Paxillus rubicundulus Ve08.2h10</name>
    <dbReference type="NCBI Taxonomy" id="930991"/>
    <lineage>
        <taxon>Eukaryota</taxon>
        <taxon>Fungi</taxon>
        <taxon>Dikarya</taxon>
        <taxon>Basidiomycota</taxon>
        <taxon>Agaricomycotina</taxon>
        <taxon>Agaricomycetes</taxon>
        <taxon>Agaricomycetidae</taxon>
        <taxon>Boletales</taxon>
        <taxon>Paxilineae</taxon>
        <taxon>Paxillaceae</taxon>
        <taxon>Paxillus</taxon>
    </lineage>
</organism>
<dbReference type="PANTHER" id="PTHR19879:SF9">
    <property type="entry name" value="TRANSCRIPTION INITIATION FACTOR TFIID SUBUNIT 5"/>
    <property type="match status" value="1"/>
</dbReference>
<feature type="repeat" description="WD" evidence="3">
    <location>
        <begin position="1"/>
        <end position="42"/>
    </location>
</feature>
<evidence type="ECO:0000256" key="3">
    <source>
        <dbReference type="PROSITE-ProRule" id="PRU00221"/>
    </source>
</evidence>